<dbReference type="GO" id="GO:0043565">
    <property type="term" value="F:sequence-specific DNA binding"/>
    <property type="evidence" value="ECO:0007669"/>
    <property type="project" value="InterPro"/>
</dbReference>
<dbReference type="SMART" id="SM00342">
    <property type="entry name" value="HTH_ARAC"/>
    <property type="match status" value="1"/>
</dbReference>
<keyword evidence="2" id="KW-0238">DNA-binding</keyword>
<dbReference type="Gene3D" id="1.10.10.60">
    <property type="entry name" value="Homeodomain-like"/>
    <property type="match status" value="1"/>
</dbReference>
<dbReference type="PANTHER" id="PTHR46796:SF15">
    <property type="entry name" value="BLL1074 PROTEIN"/>
    <property type="match status" value="1"/>
</dbReference>
<dbReference type="RefSeq" id="WP_052388165.1">
    <property type="nucleotide sequence ID" value="NZ_CP073767.1"/>
</dbReference>
<feature type="domain" description="HTH araC/xylS-type" evidence="4">
    <location>
        <begin position="134"/>
        <end position="230"/>
    </location>
</feature>
<evidence type="ECO:0000256" key="3">
    <source>
        <dbReference type="ARBA" id="ARBA00023163"/>
    </source>
</evidence>
<dbReference type="PROSITE" id="PS01124">
    <property type="entry name" value="HTH_ARAC_FAMILY_2"/>
    <property type="match status" value="1"/>
</dbReference>
<keyword evidence="3" id="KW-0804">Transcription</keyword>
<gene>
    <name evidence="5" type="ORF">Daura_49155</name>
</gene>
<dbReference type="Pfam" id="PF20240">
    <property type="entry name" value="DUF6597"/>
    <property type="match status" value="1"/>
</dbReference>
<evidence type="ECO:0000313" key="6">
    <source>
        <dbReference type="Proteomes" id="UP001058003"/>
    </source>
</evidence>
<dbReference type="PANTHER" id="PTHR46796">
    <property type="entry name" value="HTH-TYPE TRANSCRIPTIONAL ACTIVATOR RHAS-RELATED"/>
    <property type="match status" value="1"/>
</dbReference>
<evidence type="ECO:0000259" key="4">
    <source>
        <dbReference type="PROSITE" id="PS01124"/>
    </source>
</evidence>
<evidence type="ECO:0000256" key="2">
    <source>
        <dbReference type="ARBA" id="ARBA00023125"/>
    </source>
</evidence>
<dbReference type="Pfam" id="PF12833">
    <property type="entry name" value="HTH_18"/>
    <property type="match status" value="1"/>
</dbReference>
<dbReference type="KEGG" id="daur:Daura_49155"/>
<dbReference type="Proteomes" id="UP001058003">
    <property type="component" value="Chromosome"/>
</dbReference>
<reference evidence="5" key="1">
    <citation type="submission" date="2021-04" db="EMBL/GenBank/DDBJ databases">
        <title>Dactylosporangium aurantiacum NRRL B-8018 full assembly.</title>
        <authorList>
            <person name="Hartkoorn R.C."/>
            <person name="Beaudoing E."/>
            <person name="Hot D."/>
        </authorList>
    </citation>
    <scope>NUCLEOTIDE SEQUENCE</scope>
    <source>
        <strain evidence="5">NRRL B-8018</strain>
    </source>
</reference>
<dbReference type="PROSITE" id="PS00041">
    <property type="entry name" value="HTH_ARAC_FAMILY_1"/>
    <property type="match status" value="1"/>
</dbReference>
<evidence type="ECO:0000313" key="5">
    <source>
        <dbReference type="EMBL" id="UWZ54340.1"/>
    </source>
</evidence>
<dbReference type="InterPro" id="IPR018062">
    <property type="entry name" value="HTH_AraC-typ_CS"/>
</dbReference>
<name>A0A9Q9MH08_9ACTN</name>
<keyword evidence="6" id="KW-1185">Reference proteome</keyword>
<dbReference type="AlphaFoldDB" id="A0A9Q9MH08"/>
<protein>
    <submittedName>
        <fullName evidence="5">Helix-turn-helix domain-containing protein</fullName>
    </submittedName>
</protein>
<dbReference type="InterPro" id="IPR046532">
    <property type="entry name" value="DUF6597"/>
</dbReference>
<dbReference type="GO" id="GO:0003700">
    <property type="term" value="F:DNA-binding transcription factor activity"/>
    <property type="evidence" value="ECO:0007669"/>
    <property type="project" value="InterPro"/>
</dbReference>
<sequence length="230" mass="24762">MVTAESGYRERPSRIPGATVWRRRAAVSEQVRVLPDGCMDVIHYGGRLLVAGPDTTAQLGMSPVGRTYTAIRFGPGTAPGVLGVPADELRDQRVPLSALWPSARVRRLTEQLDEAAEPAALLETVFARNDKPDESWVRAVVERVRAGLPVARIAADVGLSERQLHRRGLVLFGYGLKTLSRILRVNAALELARGGMPFGAVAASTGYADQAHLSREVRALAGAPLREVIG</sequence>
<dbReference type="InterPro" id="IPR018060">
    <property type="entry name" value="HTH_AraC"/>
</dbReference>
<evidence type="ECO:0000256" key="1">
    <source>
        <dbReference type="ARBA" id="ARBA00023015"/>
    </source>
</evidence>
<dbReference type="EMBL" id="CP073767">
    <property type="protein sequence ID" value="UWZ54340.1"/>
    <property type="molecule type" value="Genomic_DNA"/>
</dbReference>
<organism evidence="5 6">
    <name type="scientific">Dactylosporangium aurantiacum</name>
    <dbReference type="NCBI Taxonomy" id="35754"/>
    <lineage>
        <taxon>Bacteria</taxon>
        <taxon>Bacillati</taxon>
        <taxon>Actinomycetota</taxon>
        <taxon>Actinomycetes</taxon>
        <taxon>Micromonosporales</taxon>
        <taxon>Micromonosporaceae</taxon>
        <taxon>Dactylosporangium</taxon>
    </lineage>
</organism>
<proteinExistence type="predicted"/>
<dbReference type="InterPro" id="IPR050204">
    <property type="entry name" value="AraC_XylS_family_regulators"/>
</dbReference>
<keyword evidence="1" id="KW-0805">Transcription regulation</keyword>
<accession>A0A9Q9MH08</accession>